<sequence>MAAHMEERQKENAGADLKLDTQWWVPAINFGADIKETLDSETNDSFNACIGKLIDQKFSPDALAESRAAAEKILAGYPALFERVDEMIFQKQEIWAYLHEYAIKEKVGGTDVFRSIAPK</sequence>
<gene>
    <name evidence="1" type="ORF">GQ26_0390620</name>
</gene>
<reference key="1">
    <citation type="journal article" date="2014" name="PLoS Genet.">
        <title>Signature Gene Expression Reveals Novel Clues to the Molecular Mechanisms of Dimorphic Transition in Penicillium marneffei.</title>
        <authorList>
            <person name="Yang E."/>
            <person name="Wang G."/>
            <person name="Cai J."/>
            <person name="Woo P.C."/>
            <person name="Lau S.K."/>
            <person name="Yuen K.-Y."/>
            <person name="Chow W.-N."/>
            <person name="Lin X."/>
        </authorList>
    </citation>
    <scope>NUCLEOTIDE SEQUENCE [LARGE SCALE GENOMIC DNA]</scope>
    <source>
        <strain>PM1</strain>
    </source>
</reference>
<organism evidence="1">
    <name type="scientific">Talaromyces marneffei PM1</name>
    <dbReference type="NCBI Taxonomy" id="1077442"/>
    <lineage>
        <taxon>Eukaryota</taxon>
        <taxon>Fungi</taxon>
        <taxon>Dikarya</taxon>
        <taxon>Ascomycota</taxon>
        <taxon>Pezizomycotina</taxon>
        <taxon>Eurotiomycetes</taxon>
        <taxon>Eurotiomycetidae</taxon>
        <taxon>Eurotiales</taxon>
        <taxon>Trichocomaceae</taxon>
        <taxon>Talaromyces</taxon>
        <taxon>Talaromyces sect. Talaromyces</taxon>
    </lineage>
</organism>
<dbReference type="HOGENOM" id="CLU_152080_0_0_1"/>
<keyword evidence="1" id="KW-0418">Kinase</keyword>
<evidence type="ECO:0000313" key="1">
    <source>
        <dbReference type="EMBL" id="KFX42998.1"/>
    </source>
</evidence>
<name>A0A093XCT8_TALMA</name>
<dbReference type="AlphaFoldDB" id="A0A093XCT8"/>
<comment type="caution">
    <text evidence="1">The sequence shown here is derived from an EMBL/GenBank/DDBJ whole genome shotgun (WGS) entry which is preliminary data.</text>
</comment>
<dbReference type="GO" id="GO:0016301">
    <property type="term" value="F:kinase activity"/>
    <property type="evidence" value="ECO:0007669"/>
    <property type="project" value="UniProtKB-KW"/>
</dbReference>
<protein>
    <submittedName>
        <fullName evidence="1">Shikimate kinase</fullName>
    </submittedName>
</protein>
<accession>A0A093XCT8</accession>
<keyword evidence="1" id="KW-0808">Transferase</keyword>
<dbReference type="EMBL" id="JPOX01000039">
    <property type="protein sequence ID" value="KFX42998.1"/>
    <property type="molecule type" value="Genomic_DNA"/>
</dbReference>
<proteinExistence type="predicted"/>
<reference evidence="1" key="2">
    <citation type="journal article" date="2014" name="PLoS Genet.">
        <title>Signature gene expression reveals novel clues to the molecular mechanisms of dimorphic transition in Penicillium marneffei.</title>
        <authorList>
            <person name="Yang E."/>
            <person name="Wang G."/>
            <person name="Cai J."/>
            <person name="Woo P.C."/>
            <person name="Lau S.K."/>
            <person name="Yuen K.-Y."/>
            <person name="Chow W.-N."/>
            <person name="Lin X."/>
        </authorList>
    </citation>
    <scope>NUCLEOTIDE SEQUENCE</scope>
    <source>
        <strain evidence="1">PM1</strain>
    </source>
</reference>